<evidence type="ECO:0000313" key="5">
    <source>
        <dbReference type="Ensembl" id="ENSPKIP00000015468.1"/>
    </source>
</evidence>
<feature type="domain" description="Ig-like" evidence="4">
    <location>
        <begin position="21"/>
        <end position="130"/>
    </location>
</feature>
<dbReference type="InterPro" id="IPR050671">
    <property type="entry name" value="CD300_family_receptors"/>
</dbReference>
<dbReference type="Pfam" id="PF07686">
    <property type="entry name" value="V-set"/>
    <property type="match status" value="2"/>
</dbReference>
<dbReference type="Gene3D" id="2.60.40.10">
    <property type="entry name" value="Immunoglobulins"/>
    <property type="match status" value="2"/>
</dbReference>
<dbReference type="PANTHER" id="PTHR11860">
    <property type="entry name" value="POLYMERIC-IMMUNOGLOBULIN RECEPTOR"/>
    <property type="match status" value="1"/>
</dbReference>
<keyword evidence="6" id="KW-1185">Reference proteome</keyword>
<dbReference type="InterPro" id="IPR013783">
    <property type="entry name" value="Ig-like_fold"/>
</dbReference>
<dbReference type="GO" id="GO:0004888">
    <property type="term" value="F:transmembrane signaling receptor activity"/>
    <property type="evidence" value="ECO:0007669"/>
    <property type="project" value="TreeGrafter"/>
</dbReference>
<name>A0A3B3RAR8_9TELE</name>
<evidence type="ECO:0000259" key="4">
    <source>
        <dbReference type="PROSITE" id="PS50835"/>
    </source>
</evidence>
<reference evidence="5" key="2">
    <citation type="submission" date="2025-09" db="UniProtKB">
        <authorList>
            <consortium name="Ensembl"/>
        </authorList>
    </citation>
    <scope>IDENTIFICATION</scope>
</reference>
<reference evidence="5" key="1">
    <citation type="submission" date="2025-08" db="UniProtKB">
        <authorList>
            <consortium name="Ensembl"/>
        </authorList>
    </citation>
    <scope>IDENTIFICATION</scope>
</reference>
<evidence type="ECO:0000256" key="3">
    <source>
        <dbReference type="ARBA" id="ARBA00023136"/>
    </source>
</evidence>
<dbReference type="CDD" id="cd05716">
    <property type="entry name" value="IgV_pIgR_like"/>
    <property type="match status" value="1"/>
</dbReference>
<dbReference type="PANTHER" id="PTHR11860:SF87">
    <property type="entry name" value="CMRF35-LIKE MOLECULE 8"/>
    <property type="match status" value="1"/>
</dbReference>
<dbReference type="PROSITE" id="PS50835">
    <property type="entry name" value="IG_LIKE"/>
    <property type="match status" value="1"/>
</dbReference>
<dbReference type="SUPFAM" id="SSF48726">
    <property type="entry name" value="Immunoglobulin"/>
    <property type="match status" value="2"/>
</dbReference>
<protein>
    <recommendedName>
        <fullName evidence="4">Ig-like domain-containing protein</fullName>
    </recommendedName>
</protein>
<sequence length="217" mass="24014">EGFDIWPSSLCGVCMLSLPNPKICGSGELVPLKSGGSVTIPCLYEDRYKNHVKNWCKGDYGQSCTSIVRTDSPQKKGDMSIRDDPEQRVFTVTMNNLRTGDSGHYWCSVENSGDLDVGSPELLVDKQEVTGVEGDSVSVQCRYGDRSSEMKWCKIGGSCVSGDSGSLDGRPVEIRDDRVNKVFSVTMWGLERKDTGWYWCDDGDQQIPVHITVSQPR</sequence>
<evidence type="ECO:0000256" key="1">
    <source>
        <dbReference type="ARBA" id="ARBA00004370"/>
    </source>
</evidence>
<dbReference type="InterPro" id="IPR007110">
    <property type="entry name" value="Ig-like_dom"/>
</dbReference>
<accession>A0A3B3RAR8</accession>
<keyword evidence="3" id="KW-0472">Membrane</keyword>
<dbReference type="GeneTree" id="ENSGT00950000182977"/>
<dbReference type="InterPro" id="IPR013106">
    <property type="entry name" value="Ig_V-set"/>
</dbReference>
<dbReference type="Ensembl" id="ENSPKIT00000039934.1">
    <property type="protein sequence ID" value="ENSPKIP00000015468.1"/>
    <property type="gene ID" value="ENSPKIG00000002178.1"/>
</dbReference>
<keyword evidence="2" id="KW-0812">Transmembrane</keyword>
<organism evidence="5 6">
    <name type="scientific">Paramormyrops kingsleyae</name>
    <dbReference type="NCBI Taxonomy" id="1676925"/>
    <lineage>
        <taxon>Eukaryota</taxon>
        <taxon>Metazoa</taxon>
        <taxon>Chordata</taxon>
        <taxon>Craniata</taxon>
        <taxon>Vertebrata</taxon>
        <taxon>Euteleostomi</taxon>
        <taxon>Actinopterygii</taxon>
        <taxon>Neopterygii</taxon>
        <taxon>Teleostei</taxon>
        <taxon>Osteoglossocephala</taxon>
        <taxon>Osteoglossomorpha</taxon>
        <taxon>Osteoglossiformes</taxon>
        <taxon>Mormyridae</taxon>
        <taxon>Paramormyrops</taxon>
    </lineage>
</organism>
<proteinExistence type="predicted"/>
<dbReference type="Proteomes" id="UP000261540">
    <property type="component" value="Unplaced"/>
</dbReference>
<dbReference type="InterPro" id="IPR036179">
    <property type="entry name" value="Ig-like_dom_sf"/>
</dbReference>
<comment type="subcellular location">
    <subcellularLocation>
        <location evidence="1">Membrane</location>
    </subcellularLocation>
</comment>
<dbReference type="SMART" id="SM00409">
    <property type="entry name" value="IG"/>
    <property type="match status" value="2"/>
</dbReference>
<dbReference type="GO" id="GO:0005886">
    <property type="term" value="C:plasma membrane"/>
    <property type="evidence" value="ECO:0007669"/>
    <property type="project" value="TreeGrafter"/>
</dbReference>
<dbReference type="AlphaFoldDB" id="A0A3B3RAR8"/>
<dbReference type="InterPro" id="IPR003599">
    <property type="entry name" value="Ig_sub"/>
</dbReference>
<evidence type="ECO:0000313" key="6">
    <source>
        <dbReference type="Proteomes" id="UP000261540"/>
    </source>
</evidence>
<evidence type="ECO:0000256" key="2">
    <source>
        <dbReference type="ARBA" id="ARBA00022692"/>
    </source>
</evidence>